<dbReference type="GO" id="GO:0031123">
    <property type="term" value="P:RNA 3'-end processing"/>
    <property type="evidence" value="ECO:0007669"/>
    <property type="project" value="TreeGrafter"/>
</dbReference>
<proteinExistence type="predicted"/>
<dbReference type="PANTHER" id="PTHR12271:SF40">
    <property type="entry name" value="POLY(A) RNA POLYMERASE GLD2"/>
    <property type="match status" value="1"/>
</dbReference>
<dbReference type="GO" id="GO:0016779">
    <property type="term" value="F:nucleotidyltransferase activity"/>
    <property type="evidence" value="ECO:0007669"/>
    <property type="project" value="TreeGrafter"/>
</dbReference>
<evidence type="ECO:0000256" key="4">
    <source>
        <dbReference type="SAM" id="MobiDB-lite"/>
    </source>
</evidence>
<keyword evidence="3" id="KW-0460">Magnesium</keyword>
<feature type="region of interest" description="Disordered" evidence="4">
    <location>
        <begin position="199"/>
        <end position="251"/>
    </location>
</feature>
<feature type="compositionally biased region" description="Basic and acidic residues" evidence="4">
    <location>
        <begin position="199"/>
        <end position="228"/>
    </location>
</feature>
<sequence length="251" mass="28891">YAYVLLVIHILQRKGVLPNLQTIVPGNGPVPHRDCQGFNRYFFEDVGNLAHYWQPTPEASRLSVGELLYEFFRYFASEFRYATHVVSIRSGGLLTKDAKEWSKDFMQHQQHQQQQQQQQHVVDSDVIAESQDASNAQQDSKPVVKNRYLFCIEDPFELDHNVGRPVDRYSLFTIRGEFMRAAKILSRNGDGAITRLCYERETQTPQERHRNSSIDKGNEHRDKDRGGRDTPLQEEGNHTEGTTQGGTHSET</sequence>
<feature type="non-terminal residue" evidence="6">
    <location>
        <position position="251"/>
    </location>
</feature>
<dbReference type="PANTHER" id="PTHR12271">
    <property type="entry name" value="POLY A POLYMERASE CID PAP -RELATED"/>
    <property type="match status" value="1"/>
</dbReference>
<evidence type="ECO:0000313" key="6">
    <source>
        <dbReference type="EMBL" id="KAF9554817.1"/>
    </source>
</evidence>
<evidence type="ECO:0000256" key="1">
    <source>
        <dbReference type="ARBA" id="ARBA00022679"/>
    </source>
</evidence>
<dbReference type="EMBL" id="JAABOA010006766">
    <property type="protein sequence ID" value="KAF9554817.1"/>
    <property type="molecule type" value="Genomic_DNA"/>
</dbReference>
<reference evidence="6" key="1">
    <citation type="journal article" date="2020" name="Fungal Divers.">
        <title>Resolving the Mortierellaceae phylogeny through synthesis of multi-gene phylogenetics and phylogenomics.</title>
        <authorList>
            <person name="Vandepol N."/>
            <person name="Liber J."/>
            <person name="Desiro A."/>
            <person name="Na H."/>
            <person name="Kennedy M."/>
            <person name="Barry K."/>
            <person name="Grigoriev I.V."/>
            <person name="Miller A.N."/>
            <person name="O'Donnell K."/>
            <person name="Stajich J.E."/>
            <person name="Bonito G."/>
        </authorList>
    </citation>
    <scope>NUCLEOTIDE SEQUENCE</scope>
    <source>
        <strain evidence="6">KOD1015</strain>
    </source>
</reference>
<gene>
    <name evidence="6" type="ORF">BGW38_009288</name>
</gene>
<name>A0A9P6FJH8_9FUNG</name>
<keyword evidence="2" id="KW-0479">Metal-binding</keyword>
<dbReference type="AlphaFoldDB" id="A0A9P6FJH8"/>
<accession>A0A9P6FJH8</accession>
<dbReference type="InterPro" id="IPR002058">
    <property type="entry name" value="PAP_assoc"/>
</dbReference>
<keyword evidence="1" id="KW-0808">Transferase</keyword>
<dbReference type="Proteomes" id="UP000780801">
    <property type="component" value="Unassembled WGS sequence"/>
</dbReference>
<evidence type="ECO:0000259" key="5">
    <source>
        <dbReference type="Pfam" id="PF03828"/>
    </source>
</evidence>
<organism evidence="6 7">
    <name type="scientific">Lunasporangiospora selenospora</name>
    <dbReference type="NCBI Taxonomy" id="979761"/>
    <lineage>
        <taxon>Eukaryota</taxon>
        <taxon>Fungi</taxon>
        <taxon>Fungi incertae sedis</taxon>
        <taxon>Mucoromycota</taxon>
        <taxon>Mortierellomycotina</taxon>
        <taxon>Mortierellomycetes</taxon>
        <taxon>Mortierellales</taxon>
        <taxon>Mortierellaceae</taxon>
        <taxon>Lunasporangiospora</taxon>
    </lineage>
</organism>
<feature type="non-terminal residue" evidence="6">
    <location>
        <position position="1"/>
    </location>
</feature>
<dbReference type="Pfam" id="PF03828">
    <property type="entry name" value="PAP_assoc"/>
    <property type="match status" value="1"/>
</dbReference>
<evidence type="ECO:0000313" key="7">
    <source>
        <dbReference type="Proteomes" id="UP000780801"/>
    </source>
</evidence>
<dbReference type="GO" id="GO:0046872">
    <property type="term" value="F:metal ion binding"/>
    <property type="evidence" value="ECO:0007669"/>
    <property type="project" value="UniProtKB-KW"/>
</dbReference>
<comment type="caution">
    <text evidence="6">The sequence shown here is derived from an EMBL/GenBank/DDBJ whole genome shotgun (WGS) entry which is preliminary data.</text>
</comment>
<feature type="domain" description="PAP-associated" evidence="5">
    <location>
        <begin position="63"/>
        <end position="160"/>
    </location>
</feature>
<evidence type="ECO:0000256" key="3">
    <source>
        <dbReference type="ARBA" id="ARBA00022842"/>
    </source>
</evidence>
<keyword evidence="7" id="KW-1185">Reference proteome</keyword>
<evidence type="ECO:0000256" key="2">
    <source>
        <dbReference type="ARBA" id="ARBA00022723"/>
    </source>
</evidence>
<dbReference type="SUPFAM" id="SSF81631">
    <property type="entry name" value="PAP/OAS1 substrate-binding domain"/>
    <property type="match status" value="1"/>
</dbReference>
<feature type="compositionally biased region" description="Polar residues" evidence="4">
    <location>
        <begin position="239"/>
        <end position="251"/>
    </location>
</feature>
<dbReference type="OrthoDB" id="407432at2759"/>
<dbReference type="Gene3D" id="1.10.1410.10">
    <property type="match status" value="1"/>
</dbReference>
<protein>
    <recommendedName>
        <fullName evidence="5">PAP-associated domain-containing protein</fullName>
    </recommendedName>
</protein>